<evidence type="ECO:0000313" key="3">
    <source>
        <dbReference type="Proteomes" id="UP001335729"/>
    </source>
</evidence>
<dbReference type="EMBL" id="JAZDUE010000019">
    <property type="protein sequence ID" value="MEE4025376.1"/>
    <property type="molecule type" value="Genomic_DNA"/>
</dbReference>
<dbReference type="SUPFAM" id="SSF47598">
    <property type="entry name" value="Ribbon-helix-helix"/>
    <property type="match status" value="1"/>
</dbReference>
<dbReference type="CDD" id="cd21631">
    <property type="entry name" value="RHH_CopG_NikR-like"/>
    <property type="match status" value="1"/>
</dbReference>
<dbReference type="Pfam" id="PF01402">
    <property type="entry name" value="RHH_1"/>
    <property type="match status" value="1"/>
</dbReference>
<dbReference type="InterPro" id="IPR010985">
    <property type="entry name" value="Ribbon_hlx_hlx"/>
</dbReference>
<dbReference type="InterPro" id="IPR002145">
    <property type="entry name" value="CopG"/>
</dbReference>
<keyword evidence="3" id="KW-1185">Reference proteome</keyword>
<dbReference type="RefSeq" id="WP_330506844.1">
    <property type="nucleotide sequence ID" value="NZ_JAZDUE010000019.1"/>
</dbReference>
<name>A0ABU7MYY6_9ACTN</name>
<dbReference type="Proteomes" id="UP001335729">
    <property type="component" value="Unassembled WGS sequence"/>
</dbReference>
<accession>A0ABU7MYY6</accession>
<feature type="domain" description="Ribbon-helix-helix protein CopG" evidence="1">
    <location>
        <begin position="2"/>
        <end position="36"/>
    </location>
</feature>
<proteinExistence type="predicted"/>
<evidence type="ECO:0000259" key="1">
    <source>
        <dbReference type="Pfam" id="PF01402"/>
    </source>
</evidence>
<sequence length="67" mass="7418">MTLSVPDDLKRAIEVEARRRSVSEAEVVRQALREALSDGPVRPRGGLFTGREPVAERVDELLEGFGQ</sequence>
<organism evidence="2 3">
    <name type="scientific">Gordonia prachuapensis</name>
    <dbReference type="NCBI Taxonomy" id="3115651"/>
    <lineage>
        <taxon>Bacteria</taxon>
        <taxon>Bacillati</taxon>
        <taxon>Actinomycetota</taxon>
        <taxon>Actinomycetes</taxon>
        <taxon>Mycobacteriales</taxon>
        <taxon>Gordoniaceae</taxon>
        <taxon>Gordonia</taxon>
    </lineage>
</organism>
<reference evidence="2 3" key="1">
    <citation type="submission" date="2024-01" db="EMBL/GenBank/DDBJ databases">
        <title>Draft genome sequence of Gordonia sp. PKS22-38.</title>
        <authorList>
            <person name="Suphannarot A."/>
            <person name="Mingma R."/>
        </authorList>
    </citation>
    <scope>NUCLEOTIDE SEQUENCE [LARGE SCALE GENOMIC DNA]</scope>
    <source>
        <strain evidence="2 3">PKS22-38</strain>
    </source>
</reference>
<comment type="caution">
    <text evidence="2">The sequence shown here is derived from an EMBL/GenBank/DDBJ whole genome shotgun (WGS) entry which is preliminary data.</text>
</comment>
<gene>
    <name evidence="2" type="ORF">V1Y59_19985</name>
</gene>
<protein>
    <submittedName>
        <fullName evidence="2">CopG family transcriptional regulator</fullName>
    </submittedName>
</protein>
<evidence type="ECO:0000313" key="2">
    <source>
        <dbReference type="EMBL" id="MEE4025376.1"/>
    </source>
</evidence>